<reference evidence="1 2" key="1">
    <citation type="journal article" date="2015" name="Environ. Microbiol.">
        <title>Metagenome sequence of Elaphomyces granulatus from sporocarp tissue reveals Ascomycota ectomycorrhizal fingerprints of genome expansion and a Proteobacteria-rich microbiome.</title>
        <authorList>
            <person name="Quandt C.A."/>
            <person name="Kohler A."/>
            <person name="Hesse C.N."/>
            <person name="Sharpton T.J."/>
            <person name="Martin F."/>
            <person name="Spatafora J.W."/>
        </authorList>
    </citation>
    <scope>NUCLEOTIDE SEQUENCE [LARGE SCALE GENOMIC DNA]</scope>
    <source>
        <strain evidence="1 2">OSC145934</strain>
    </source>
</reference>
<organism evidence="1 2">
    <name type="scientific">Elaphomyces granulatus</name>
    <dbReference type="NCBI Taxonomy" id="519963"/>
    <lineage>
        <taxon>Eukaryota</taxon>
        <taxon>Fungi</taxon>
        <taxon>Dikarya</taxon>
        <taxon>Ascomycota</taxon>
        <taxon>Pezizomycotina</taxon>
        <taxon>Eurotiomycetes</taxon>
        <taxon>Eurotiomycetidae</taxon>
        <taxon>Eurotiales</taxon>
        <taxon>Elaphomycetaceae</taxon>
        <taxon>Elaphomyces</taxon>
    </lineage>
</organism>
<sequence length="82" mass="9145">DGRYLKTDRGSLSLDSSSPGTCHYHEQSIYAISVKDEWVTQDGQNLIWLSPDYRATCSALFNDMLVLGHSSGQVTFLEFTPS</sequence>
<name>A0A232LRV1_9EURO</name>
<dbReference type="OrthoDB" id="538223at2759"/>
<dbReference type="Proteomes" id="UP000243515">
    <property type="component" value="Unassembled WGS sequence"/>
</dbReference>
<dbReference type="AlphaFoldDB" id="A0A232LRV1"/>
<protein>
    <submittedName>
        <fullName evidence="1">Uncharacterized protein</fullName>
    </submittedName>
</protein>
<feature type="non-terminal residue" evidence="1">
    <location>
        <position position="1"/>
    </location>
</feature>
<dbReference type="EMBL" id="NPHW01005320">
    <property type="protein sequence ID" value="OXV06890.1"/>
    <property type="molecule type" value="Genomic_DNA"/>
</dbReference>
<gene>
    <name evidence="1" type="ORF">Egran_05343</name>
</gene>
<keyword evidence="2" id="KW-1185">Reference proteome</keyword>
<accession>A0A232LRV1</accession>
<proteinExistence type="predicted"/>
<evidence type="ECO:0000313" key="1">
    <source>
        <dbReference type="EMBL" id="OXV06890.1"/>
    </source>
</evidence>
<comment type="caution">
    <text evidence="1">The sequence shown here is derived from an EMBL/GenBank/DDBJ whole genome shotgun (WGS) entry which is preliminary data.</text>
</comment>
<evidence type="ECO:0000313" key="2">
    <source>
        <dbReference type="Proteomes" id="UP000243515"/>
    </source>
</evidence>